<dbReference type="Proteomes" id="UP001359485">
    <property type="component" value="Unassembled WGS sequence"/>
</dbReference>
<keyword evidence="6" id="KW-0812">Transmembrane</keyword>
<dbReference type="SUPFAM" id="SSF49899">
    <property type="entry name" value="Concanavalin A-like lectins/glucanases"/>
    <property type="match status" value="1"/>
</dbReference>
<dbReference type="Gene3D" id="3.40.50.720">
    <property type="entry name" value="NAD(P)-binding Rossmann-like Domain"/>
    <property type="match status" value="1"/>
</dbReference>
<feature type="compositionally biased region" description="Polar residues" evidence="5">
    <location>
        <begin position="414"/>
        <end position="424"/>
    </location>
</feature>
<dbReference type="InterPro" id="IPR006614">
    <property type="entry name" value="Peroxin/Ferlin"/>
</dbReference>
<evidence type="ECO:0000256" key="1">
    <source>
        <dbReference type="ARBA" id="ARBA00005966"/>
    </source>
</evidence>
<dbReference type="InterPro" id="IPR051513">
    <property type="entry name" value="Tectonin_beta-prop"/>
</dbReference>
<dbReference type="InterPro" id="IPR006624">
    <property type="entry name" value="Beta-propeller_rpt_TECPR"/>
</dbReference>
<name>A0ABR1B8V1_POLSC</name>
<organism evidence="8 9">
    <name type="scientific">Polyplax serrata</name>
    <name type="common">Common mouse louse</name>
    <dbReference type="NCBI Taxonomy" id="468196"/>
    <lineage>
        <taxon>Eukaryota</taxon>
        <taxon>Metazoa</taxon>
        <taxon>Ecdysozoa</taxon>
        <taxon>Arthropoda</taxon>
        <taxon>Hexapoda</taxon>
        <taxon>Insecta</taxon>
        <taxon>Pterygota</taxon>
        <taxon>Neoptera</taxon>
        <taxon>Paraneoptera</taxon>
        <taxon>Psocodea</taxon>
        <taxon>Troctomorpha</taxon>
        <taxon>Phthiraptera</taxon>
        <taxon>Anoplura</taxon>
        <taxon>Polyplacidae</taxon>
        <taxon>Polyplax</taxon>
    </lineage>
</organism>
<dbReference type="InterPro" id="IPR057326">
    <property type="entry name" value="KR_dom"/>
</dbReference>
<keyword evidence="2" id="KW-0430">Lectin</keyword>
<dbReference type="Pfam" id="PF19193">
    <property type="entry name" value="Tectonin"/>
    <property type="match status" value="2"/>
</dbReference>
<dbReference type="InterPro" id="IPR036291">
    <property type="entry name" value="NAD(P)-bd_dom_sf"/>
</dbReference>
<dbReference type="Pfam" id="PF06398">
    <property type="entry name" value="Pex24p"/>
    <property type="match status" value="2"/>
</dbReference>
<keyword evidence="6" id="KW-1133">Transmembrane helix</keyword>
<evidence type="ECO:0000259" key="7">
    <source>
        <dbReference type="PROSITE" id="PS51304"/>
    </source>
</evidence>
<evidence type="ECO:0000313" key="9">
    <source>
        <dbReference type="Proteomes" id="UP001359485"/>
    </source>
</evidence>
<feature type="transmembrane region" description="Helical" evidence="6">
    <location>
        <begin position="1305"/>
        <end position="1327"/>
    </location>
</feature>
<dbReference type="InterPro" id="IPR020904">
    <property type="entry name" value="Sc_DH/Rdtase_CS"/>
</dbReference>
<dbReference type="PROSITE" id="PS00061">
    <property type="entry name" value="ADH_SHORT"/>
    <property type="match status" value="1"/>
</dbReference>
<dbReference type="InterPro" id="IPR002347">
    <property type="entry name" value="SDR_fam"/>
</dbReference>
<dbReference type="Pfam" id="PF06462">
    <property type="entry name" value="Hyd_WA"/>
    <property type="match status" value="2"/>
</dbReference>
<dbReference type="EMBL" id="JAWJWF010000002">
    <property type="protein sequence ID" value="KAK6638228.1"/>
    <property type="molecule type" value="Genomic_DNA"/>
</dbReference>
<dbReference type="PRINTS" id="PR00080">
    <property type="entry name" value="SDRFAMILY"/>
</dbReference>
<evidence type="ECO:0000256" key="2">
    <source>
        <dbReference type="ARBA" id="ARBA00022734"/>
    </source>
</evidence>
<dbReference type="SMART" id="SM00694">
    <property type="entry name" value="DysFC"/>
    <property type="match status" value="2"/>
</dbReference>
<dbReference type="InterPro" id="IPR013320">
    <property type="entry name" value="ConA-like_dom_sf"/>
</dbReference>
<dbReference type="CDD" id="cd00070">
    <property type="entry name" value="GLECT"/>
    <property type="match status" value="1"/>
</dbReference>
<accession>A0ABR1B8V1</accession>
<keyword evidence="4" id="KW-0560">Oxidoreductase</keyword>
<dbReference type="SMART" id="SM00276">
    <property type="entry name" value="GLECT"/>
    <property type="match status" value="1"/>
</dbReference>
<sequence length="1607" mass="178944">MPCSLLFALNSDGRVFGLSSNGTKWREFIYLGLEFKQLSAVPNFLWAVGGDRQIYVHVHGLDIPIRVKEESYENERWTPFDGFSKRLLPTDRYNFSSQDGTINRTLKKIRLPSMAWQWEGDWKLELNLNGQPLDHDGWTYAVDFPATFYATKQWTSCVRRRKWVRYRKYIALNSWCAVAPLHKDPTKEPFIGVAVGGHCLPGCKDGTLLVWAVTASGRIMFRTDVSSSCPEGQRWSSVTVPPGCEVSQVSVGATGLVWAVLWNGKALVRTGITRECFMGNAWVEVETPGESLSLQQIAIGYNGLWAITRDFRVWFRKGINGDNAGLSESLAKGTGWIEMIGNMSDISVSSNDQVWAVGADDKILYFRTGVTQEDLMGKTWRPLGAPTQLSRASSSASLAGGDEGSLREKRHRSWSSLNRHSGIQESYPESDEWNETCHSAPTAAIRGCWHKSSAASNSTGQFSMSNESLSCSLPTVPENRVETSNEIAVPKIVEEVKEYSSQSPKENILNSYENVSHPVCAFPTRGTVVATEAHYAADSIVFESDELSGVYSEQGEREDEDDHLYWADSEAFWSTVEAGACLVNVNHLPKWFSDGGTKKIVELVKPWRMKILNELKGRLTSDFVGLENYERAVDSSTWTKSGRCKCLLPGEISFKDCLVELEWVCNEEDNVDCATLVLSSLNKEESWAHLNLRDLTAVVGCSVPKSPRLALYTRDRTLVKLQFGTEDEFEEWKSELSTVCCRIKSLSKIPSPQSIWVTTAIGDIFVCDLSESVIGQNPSTADENMHCVVESFTGCDMPIQLPLHAGFSPGSTVTIWGCVRDKAKSFAIDFVCSEESTSADIAFHFNPRFEEELVVQNAKINSVWGQEERLRIIRFETGELFQIDIGCTDDSYVVSVDGVAFSKFAIRKKTGDECLMSEYVTHVQCVGDISVTKMKYSSKEFSLEPRSMYWQQIPGHLRKVQTAAGITWGIGFDNTAWLYVGNQSSGSQLMHDKHYYFVYENQRWNPLTGYTSHVLPTDRFMWSDVTGKQKRTRENTVLLSKRWQWVNDWSVDFHTPGGVDTEGWQYAMDFPSSYHGTKNLTDYVRRRRWFRCAKLETPGPWVELGYTPLSDCSLYSDGKDVTAWAIAANGYVLFRKGLSTACPAGISWEHVSIDEQVVSIACGMKQVWVVGKSGAAYCRIGITSSNPLGSAWETIEAPPGASLKQVAILEGSIWVLDATGNLSIRSDVTPSFPFGSHWKQLPAFCDDHGVVDDWGLPGVSGANTATGFRQIAASNRLWALTNSGRLACRVGVKRDTPAGLIRWPVIWWFFGAFALPISIPLMIAHYFNNCKYQTLKGKLEGKVVLITGASSGLGEALAHCFYRAGCKVILSARREKELERVRGILLQKYQTTPTYPPVVLRLDLSDVDGIAKQAEKALSIFGHIDILINNAGISHRGKVIETTNDVDSRVMSVNYLGPIALAKAILPKMVEQKKGHIVAISSVQGLIGIPYRSAYAASKHALQAFHDVLRAEVAQHNIKVTVVSPGYINTNLSVNALTGTGEKYNNETTASGQDPMELAEILFKSIVNEKKDLLIAPFTARAAVAIRHFCPTLFFWIMKKRAQKHTF</sequence>
<dbReference type="PANTHER" id="PTHR23250">
    <property type="entry name" value="DYSFERLIN-RELATED"/>
    <property type="match status" value="1"/>
</dbReference>
<keyword evidence="9" id="KW-1185">Reference proteome</keyword>
<dbReference type="PANTHER" id="PTHR23250:SF1">
    <property type="entry name" value="TECTONIN BETA-PROPELLER REPEAT-CONTAINING PROTEIN 1"/>
    <property type="match status" value="1"/>
</dbReference>
<comment type="caution">
    <text evidence="8">The sequence shown here is derived from an EMBL/GenBank/DDBJ whole genome shotgun (WGS) entry which is preliminary data.</text>
</comment>
<evidence type="ECO:0000256" key="5">
    <source>
        <dbReference type="SAM" id="MobiDB-lite"/>
    </source>
</evidence>
<dbReference type="SMART" id="SM00693">
    <property type="entry name" value="DysFN"/>
    <property type="match status" value="2"/>
</dbReference>
<proteinExistence type="inferred from homology"/>
<evidence type="ECO:0000313" key="8">
    <source>
        <dbReference type="EMBL" id="KAK6638228.1"/>
    </source>
</evidence>
<dbReference type="Pfam" id="PF00106">
    <property type="entry name" value="adh_short"/>
    <property type="match status" value="1"/>
</dbReference>
<feature type="compositionally biased region" description="Low complexity" evidence="5">
    <location>
        <begin position="389"/>
        <end position="400"/>
    </location>
</feature>
<keyword evidence="6" id="KW-0472">Membrane</keyword>
<feature type="domain" description="Galectin" evidence="7">
    <location>
        <begin position="799"/>
        <end position="937"/>
    </location>
</feature>
<evidence type="ECO:0000256" key="6">
    <source>
        <dbReference type="SAM" id="Phobius"/>
    </source>
</evidence>
<keyword evidence="3" id="KW-0677">Repeat</keyword>
<protein>
    <recommendedName>
        <fullName evidence="7">Galectin domain-containing protein</fullName>
    </recommendedName>
</protein>
<evidence type="ECO:0000256" key="3">
    <source>
        <dbReference type="ARBA" id="ARBA00022737"/>
    </source>
</evidence>
<dbReference type="SUPFAM" id="SSF51735">
    <property type="entry name" value="NAD(P)-binding Rossmann-fold domains"/>
    <property type="match status" value="1"/>
</dbReference>
<reference evidence="8 9" key="1">
    <citation type="submission" date="2023-09" db="EMBL/GenBank/DDBJ databases">
        <title>Genomes of two closely related lineages of the louse Polyplax serrata with different host specificities.</title>
        <authorList>
            <person name="Martinu J."/>
            <person name="Tarabai H."/>
            <person name="Stefka J."/>
            <person name="Hypsa V."/>
        </authorList>
    </citation>
    <scope>NUCLEOTIDE SEQUENCE [LARGE SCALE GENOMIC DNA]</scope>
    <source>
        <strain evidence="8">98ZLc_SE</strain>
    </source>
</reference>
<gene>
    <name evidence="8" type="ORF">RUM44_008657</name>
</gene>
<dbReference type="NCBIfam" id="NF004825">
    <property type="entry name" value="PRK06181.1"/>
    <property type="match status" value="1"/>
</dbReference>
<dbReference type="InterPro" id="IPR010482">
    <property type="entry name" value="TECPR1-like_DysF"/>
</dbReference>
<dbReference type="Pfam" id="PF00337">
    <property type="entry name" value="Gal-bind_lectin"/>
    <property type="match status" value="1"/>
</dbReference>
<feature type="region of interest" description="Disordered" evidence="5">
    <location>
        <begin position="386"/>
        <end position="429"/>
    </location>
</feature>
<dbReference type="Gene3D" id="2.60.120.200">
    <property type="match status" value="1"/>
</dbReference>
<dbReference type="SMART" id="SM00822">
    <property type="entry name" value="PKS_KR"/>
    <property type="match status" value="1"/>
</dbReference>
<dbReference type="SMART" id="SM00706">
    <property type="entry name" value="TECPR"/>
    <property type="match status" value="10"/>
</dbReference>
<evidence type="ECO:0000256" key="4">
    <source>
        <dbReference type="ARBA" id="ARBA00023002"/>
    </source>
</evidence>
<comment type="similarity">
    <text evidence="1">Belongs to the TECPR1 family.</text>
</comment>
<dbReference type="InterPro" id="IPR001079">
    <property type="entry name" value="Galectin_CRD"/>
</dbReference>
<dbReference type="SMART" id="SM00908">
    <property type="entry name" value="Gal-bind_lectin"/>
    <property type="match status" value="1"/>
</dbReference>
<dbReference type="PRINTS" id="PR00081">
    <property type="entry name" value="GDHRDH"/>
</dbReference>
<dbReference type="PROSITE" id="PS51304">
    <property type="entry name" value="GALECTIN"/>
    <property type="match status" value="1"/>
</dbReference>
<dbReference type="CDD" id="cd05332">
    <property type="entry name" value="11beta-HSD1_like_SDR_c"/>
    <property type="match status" value="1"/>
</dbReference>